<comment type="caution">
    <text evidence="1">The sequence shown here is derived from an EMBL/GenBank/DDBJ whole genome shotgun (WGS) entry which is preliminary data.</text>
</comment>
<accession>C9LKT0</accession>
<proteinExistence type="predicted"/>
<keyword evidence="2" id="KW-1185">Reference proteome</keyword>
<dbReference type="HOGENOM" id="CLU_2754570_0_0_10"/>
<name>C9LKT0_9BACT</name>
<dbReference type="Proteomes" id="UP000003460">
    <property type="component" value="Unassembled WGS sequence"/>
</dbReference>
<evidence type="ECO:0000313" key="1">
    <source>
        <dbReference type="EMBL" id="EEX70308.1"/>
    </source>
</evidence>
<dbReference type="STRING" id="626522.GCWU000325_02851"/>
<dbReference type="AlphaFoldDB" id="C9LKT0"/>
<evidence type="ECO:0000313" key="2">
    <source>
        <dbReference type="Proteomes" id="UP000003460"/>
    </source>
</evidence>
<gene>
    <name evidence="1" type="ORF">GCWU000325_02851</name>
</gene>
<organism evidence="1 2">
    <name type="scientific">Alloprevotella tannerae ATCC 51259</name>
    <dbReference type="NCBI Taxonomy" id="626522"/>
    <lineage>
        <taxon>Bacteria</taxon>
        <taxon>Pseudomonadati</taxon>
        <taxon>Bacteroidota</taxon>
        <taxon>Bacteroidia</taxon>
        <taxon>Bacteroidales</taxon>
        <taxon>Prevotellaceae</taxon>
        <taxon>Alloprevotella</taxon>
    </lineage>
</organism>
<reference evidence="1" key="1">
    <citation type="submission" date="2009-09" db="EMBL/GenBank/DDBJ databases">
        <authorList>
            <person name="Weinstock G."/>
            <person name="Sodergren E."/>
            <person name="Clifton S."/>
            <person name="Fulton L."/>
            <person name="Fulton B."/>
            <person name="Courtney L."/>
            <person name="Fronick C."/>
            <person name="Harrison M."/>
            <person name="Strong C."/>
            <person name="Farmer C."/>
            <person name="Delahaunty K."/>
            <person name="Markovic C."/>
            <person name="Hall O."/>
            <person name="Minx P."/>
            <person name="Tomlinson C."/>
            <person name="Mitreva M."/>
            <person name="Nelson J."/>
            <person name="Hou S."/>
            <person name="Wollam A."/>
            <person name="Pepin K.H."/>
            <person name="Johnson M."/>
            <person name="Bhonagiri V."/>
            <person name="Nash W.E."/>
            <person name="Warren W."/>
            <person name="Chinwalla A."/>
            <person name="Mardis E.R."/>
            <person name="Wilson R.K."/>
        </authorList>
    </citation>
    <scope>NUCLEOTIDE SEQUENCE [LARGE SCALE GENOMIC DNA]</scope>
    <source>
        <strain evidence="1">ATCC 51259</strain>
    </source>
</reference>
<protein>
    <submittedName>
        <fullName evidence="1">Uncharacterized protein</fullName>
    </submittedName>
</protein>
<dbReference type="EMBL" id="ACIJ02000031">
    <property type="protein sequence ID" value="EEX70308.1"/>
    <property type="molecule type" value="Genomic_DNA"/>
</dbReference>
<sequence length="70" mass="7728">MAVAHAQIIFRLARPNNGLLPPNDSMLPPNDGLPAANHSAKHLPEQQINLLRTEYKRIMIRKGFGGVICT</sequence>